<accession>A0LSQ0</accession>
<protein>
    <submittedName>
        <fullName evidence="3">Short-chain dehydrogenase/reductase SDR</fullName>
    </submittedName>
</protein>
<dbReference type="SUPFAM" id="SSF51735">
    <property type="entry name" value="NAD(P)-binding Rossmann-fold domains"/>
    <property type="match status" value="1"/>
</dbReference>
<dbReference type="InterPro" id="IPR020904">
    <property type="entry name" value="Sc_DH/Rdtase_CS"/>
</dbReference>
<name>A0LSQ0_ACIC1</name>
<proteinExistence type="inferred from homology"/>
<dbReference type="Proteomes" id="UP000008221">
    <property type="component" value="Chromosome"/>
</dbReference>
<dbReference type="GO" id="GO:0016491">
    <property type="term" value="F:oxidoreductase activity"/>
    <property type="evidence" value="ECO:0007669"/>
    <property type="project" value="UniProtKB-KW"/>
</dbReference>
<dbReference type="HOGENOM" id="CLU_097939_0_0_11"/>
<dbReference type="InterPro" id="IPR036291">
    <property type="entry name" value="NAD(P)-bd_dom_sf"/>
</dbReference>
<dbReference type="Pfam" id="PF00106">
    <property type="entry name" value="adh_short"/>
    <property type="match status" value="1"/>
</dbReference>
<reference evidence="3 4" key="1">
    <citation type="journal article" date="2009" name="Genome Res.">
        <title>Complete genome of the cellulolytic thermophile Acidothermus cellulolyticus 11B provides insights into its ecophysiological and evolutionary adaptations.</title>
        <authorList>
            <person name="Barabote R.D."/>
            <person name="Xie G."/>
            <person name="Leu D.H."/>
            <person name="Normand P."/>
            <person name="Necsulea A."/>
            <person name="Daubin V."/>
            <person name="Medigue C."/>
            <person name="Adney W.S."/>
            <person name="Xu X.C."/>
            <person name="Lapidus A."/>
            <person name="Parales R.E."/>
            <person name="Detter C."/>
            <person name="Pujic P."/>
            <person name="Bruce D."/>
            <person name="Lavire C."/>
            <person name="Challacombe J.F."/>
            <person name="Brettin T.S."/>
            <person name="Berry A.M."/>
        </authorList>
    </citation>
    <scope>NUCLEOTIDE SEQUENCE [LARGE SCALE GENOMIC DNA]</scope>
    <source>
        <strain evidence="4">ATCC 43068 / DSM 8971 / 11B</strain>
    </source>
</reference>
<sequence>MRDAVVAIAGAGGMAGPAIARTLVARGARVALADHSDGRIGPLADTLGRDHAAACAVDLLDEAATQAWAASVIARYGHVDGVVHLVGGWRGGVHLRDADLSDWQWLSARLVTSLQHTSRAFYDALLASGRGRFAMVSATAATRPSAAAAAYAAAKAAAEAWTLALADAFRGTTAAAVVLVVQALATAEQRRARPEASFAGYTGVDELADVVAGLWDRPADAINGQRLWLTPETP</sequence>
<evidence type="ECO:0000256" key="2">
    <source>
        <dbReference type="ARBA" id="ARBA00023002"/>
    </source>
</evidence>
<evidence type="ECO:0000256" key="1">
    <source>
        <dbReference type="ARBA" id="ARBA00006484"/>
    </source>
</evidence>
<dbReference type="KEGG" id="ace:Acel_0687"/>
<dbReference type="PRINTS" id="PR00081">
    <property type="entry name" value="GDHRDH"/>
</dbReference>
<keyword evidence="2" id="KW-0560">Oxidoreductase</keyword>
<keyword evidence="4" id="KW-1185">Reference proteome</keyword>
<dbReference type="PROSITE" id="PS00061">
    <property type="entry name" value="ADH_SHORT"/>
    <property type="match status" value="1"/>
</dbReference>
<dbReference type="InParanoid" id="A0LSQ0"/>
<dbReference type="PANTHER" id="PTHR43669:SF3">
    <property type="entry name" value="ALCOHOL DEHYDROGENASE, PUTATIVE (AFU_ORTHOLOGUE AFUA_3G03445)-RELATED"/>
    <property type="match status" value="1"/>
</dbReference>
<gene>
    <name evidence="3" type="ordered locus">Acel_0687</name>
</gene>
<dbReference type="eggNOG" id="COG4221">
    <property type="taxonomic scope" value="Bacteria"/>
</dbReference>
<organism evidence="3 4">
    <name type="scientific">Acidothermus cellulolyticus (strain ATCC 43068 / DSM 8971 / 11B)</name>
    <dbReference type="NCBI Taxonomy" id="351607"/>
    <lineage>
        <taxon>Bacteria</taxon>
        <taxon>Bacillati</taxon>
        <taxon>Actinomycetota</taxon>
        <taxon>Actinomycetes</taxon>
        <taxon>Acidothermales</taxon>
        <taxon>Acidothermaceae</taxon>
        <taxon>Acidothermus</taxon>
    </lineage>
</organism>
<dbReference type="EMBL" id="CP000481">
    <property type="protein sequence ID" value="ABK52460.1"/>
    <property type="molecule type" value="Genomic_DNA"/>
</dbReference>
<comment type="similarity">
    <text evidence="1">Belongs to the short-chain dehydrogenases/reductases (SDR) family.</text>
</comment>
<dbReference type="InterPro" id="IPR002347">
    <property type="entry name" value="SDR_fam"/>
</dbReference>
<evidence type="ECO:0000313" key="3">
    <source>
        <dbReference type="EMBL" id="ABK52460.1"/>
    </source>
</evidence>
<dbReference type="RefSeq" id="WP_011719523.1">
    <property type="nucleotide sequence ID" value="NC_008578.1"/>
</dbReference>
<dbReference type="PANTHER" id="PTHR43669">
    <property type="entry name" value="5-KETO-D-GLUCONATE 5-REDUCTASE"/>
    <property type="match status" value="1"/>
</dbReference>
<dbReference type="Gene3D" id="3.40.50.720">
    <property type="entry name" value="NAD(P)-binding Rossmann-like Domain"/>
    <property type="match status" value="1"/>
</dbReference>
<dbReference type="STRING" id="351607.Acel_0687"/>
<dbReference type="AlphaFoldDB" id="A0LSQ0"/>
<evidence type="ECO:0000313" key="4">
    <source>
        <dbReference type="Proteomes" id="UP000008221"/>
    </source>
</evidence>